<feature type="compositionally biased region" description="Acidic residues" evidence="1">
    <location>
        <begin position="184"/>
        <end position="198"/>
    </location>
</feature>
<evidence type="ECO:0000313" key="3">
    <source>
        <dbReference type="Proteomes" id="UP000626109"/>
    </source>
</evidence>
<protein>
    <submittedName>
        <fullName evidence="2">Uncharacterized protein</fullName>
    </submittedName>
</protein>
<feature type="region of interest" description="Disordered" evidence="1">
    <location>
        <begin position="1"/>
        <end position="154"/>
    </location>
</feature>
<dbReference type="EMBL" id="CAJNNW010030411">
    <property type="protein sequence ID" value="CAE8703387.1"/>
    <property type="molecule type" value="Genomic_DNA"/>
</dbReference>
<feature type="compositionally biased region" description="Basic and acidic residues" evidence="1">
    <location>
        <begin position="23"/>
        <end position="40"/>
    </location>
</feature>
<feature type="compositionally biased region" description="Low complexity" evidence="1">
    <location>
        <begin position="75"/>
        <end position="89"/>
    </location>
</feature>
<organism evidence="2 3">
    <name type="scientific">Polarella glacialis</name>
    <name type="common">Dinoflagellate</name>
    <dbReference type="NCBI Taxonomy" id="89957"/>
    <lineage>
        <taxon>Eukaryota</taxon>
        <taxon>Sar</taxon>
        <taxon>Alveolata</taxon>
        <taxon>Dinophyceae</taxon>
        <taxon>Suessiales</taxon>
        <taxon>Suessiaceae</taxon>
        <taxon>Polarella</taxon>
    </lineage>
</organism>
<name>A0A813KCR4_POLGL</name>
<proteinExistence type="predicted"/>
<accession>A0A813KCR4</accession>
<feature type="compositionally biased region" description="Low complexity" evidence="1">
    <location>
        <begin position="325"/>
        <end position="340"/>
    </location>
</feature>
<sequence>MSVSLRVVPGAHLTSEMPVDSYTRPECRRPRRPDSTERLDPLNGQSPRPSSRGGGLVSEMAIALSPAPTAGGTDRPPTSGGRPSTGGRRALPRTSSVANLDEDGRPTTRRGQGSDDEDGDGKPLQRDAEVMILSGGSPSRGRASSRPGTPGLSNTAVGKMCAGAIAAAFDHAFGETSPGHSAEVDEDADEIEDDDEMEGQPSAAELALLAEAESQEGQDPNLSMSLMSICVARSPSPKKVRAPMSPHAESPSIIALTDDEGEGKEEPLWTSHKPLPKPSRSSRPRTPPRSARKAQKPVLLGIPEPLSARARCDSNGAPLSARLSGRGPRPGNRRGMAGGA</sequence>
<gene>
    <name evidence="2" type="ORF">PGLA2088_LOCUS32810</name>
</gene>
<feature type="compositionally biased region" description="Low complexity" evidence="1">
    <location>
        <begin position="134"/>
        <end position="151"/>
    </location>
</feature>
<feature type="region of interest" description="Disordered" evidence="1">
    <location>
        <begin position="174"/>
        <end position="340"/>
    </location>
</feature>
<feature type="compositionally biased region" description="Low complexity" evidence="1">
    <location>
        <begin position="203"/>
        <end position="212"/>
    </location>
</feature>
<reference evidence="2" key="1">
    <citation type="submission" date="2021-02" db="EMBL/GenBank/DDBJ databases">
        <authorList>
            <person name="Dougan E. K."/>
            <person name="Rhodes N."/>
            <person name="Thang M."/>
            <person name="Chan C."/>
        </authorList>
    </citation>
    <scope>NUCLEOTIDE SEQUENCE</scope>
</reference>
<dbReference type="Proteomes" id="UP000626109">
    <property type="component" value="Unassembled WGS sequence"/>
</dbReference>
<feature type="compositionally biased region" description="Polar residues" evidence="1">
    <location>
        <begin position="215"/>
        <end position="226"/>
    </location>
</feature>
<comment type="caution">
    <text evidence="2">The sequence shown here is derived from an EMBL/GenBank/DDBJ whole genome shotgun (WGS) entry which is preliminary data.</text>
</comment>
<feature type="compositionally biased region" description="Basic and acidic residues" evidence="1">
    <location>
        <begin position="120"/>
        <end position="129"/>
    </location>
</feature>
<evidence type="ECO:0000313" key="2">
    <source>
        <dbReference type="EMBL" id="CAE8703387.1"/>
    </source>
</evidence>
<dbReference type="AlphaFoldDB" id="A0A813KCR4"/>
<evidence type="ECO:0000256" key="1">
    <source>
        <dbReference type="SAM" id="MobiDB-lite"/>
    </source>
</evidence>